<dbReference type="AlphaFoldDB" id="A0A9W6ZCU4"/>
<feature type="domain" description="Peptidase S54 rhomboid" evidence="6">
    <location>
        <begin position="90"/>
        <end position="217"/>
    </location>
</feature>
<dbReference type="Proteomes" id="UP001165122">
    <property type="component" value="Unassembled WGS sequence"/>
</dbReference>
<protein>
    <recommendedName>
        <fullName evidence="6">Peptidase S54 rhomboid domain-containing protein</fullName>
    </recommendedName>
</protein>
<dbReference type="GO" id="GO:0016020">
    <property type="term" value="C:membrane"/>
    <property type="evidence" value="ECO:0007669"/>
    <property type="project" value="UniProtKB-SubCell"/>
</dbReference>
<dbReference type="InterPro" id="IPR050925">
    <property type="entry name" value="Rhomboid_protease_S54"/>
</dbReference>
<comment type="caution">
    <text evidence="7">The sequence shown here is derived from an EMBL/GenBank/DDBJ whole genome shotgun (WGS) entry which is preliminary data.</text>
</comment>
<gene>
    <name evidence="7" type="ORF">TrLO_g5064</name>
</gene>
<proteinExistence type="predicted"/>
<keyword evidence="2 5" id="KW-0812">Transmembrane</keyword>
<evidence type="ECO:0000256" key="5">
    <source>
        <dbReference type="SAM" id="Phobius"/>
    </source>
</evidence>
<evidence type="ECO:0000313" key="7">
    <source>
        <dbReference type="EMBL" id="GMH50001.1"/>
    </source>
</evidence>
<dbReference type="EMBL" id="BRXW01000392">
    <property type="protein sequence ID" value="GMH50001.1"/>
    <property type="molecule type" value="Genomic_DNA"/>
</dbReference>
<dbReference type="Gene3D" id="1.20.1540.10">
    <property type="entry name" value="Rhomboid-like"/>
    <property type="match status" value="1"/>
</dbReference>
<evidence type="ECO:0000256" key="3">
    <source>
        <dbReference type="ARBA" id="ARBA00022989"/>
    </source>
</evidence>
<comment type="subcellular location">
    <subcellularLocation>
        <location evidence="1">Membrane</location>
        <topology evidence="1">Multi-pass membrane protein</topology>
    </subcellularLocation>
</comment>
<keyword evidence="4 5" id="KW-0472">Membrane</keyword>
<dbReference type="InterPro" id="IPR035952">
    <property type="entry name" value="Rhomboid-like_sf"/>
</dbReference>
<accession>A0A9W6ZCU4</accession>
<evidence type="ECO:0000313" key="8">
    <source>
        <dbReference type="Proteomes" id="UP001165122"/>
    </source>
</evidence>
<reference evidence="8" key="1">
    <citation type="journal article" date="2023" name="Commun. Biol.">
        <title>Genome analysis of Parmales, the sister group of diatoms, reveals the evolutionary specialization of diatoms from phago-mixotrophs to photoautotrophs.</title>
        <authorList>
            <person name="Ban H."/>
            <person name="Sato S."/>
            <person name="Yoshikawa S."/>
            <person name="Yamada K."/>
            <person name="Nakamura Y."/>
            <person name="Ichinomiya M."/>
            <person name="Sato N."/>
            <person name="Blanc-Mathieu R."/>
            <person name="Endo H."/>
            <person name="Kuwata A."/>
            <person name="Ogata H."/>
        </authorList>
    </citation>
    <scope>NUCLEOTIDE SEQUENCE [LARGE SCALE GENOMIC DNA]</scope>
    <source>
        <strain evidence="8">NIES 3700</strain>
    </source>
</reference>
<keyword evidence="8" id="KW-1185">Reference proteome</keyword>
<dbReference type="SUPFAM" id="SSF144091">
    <property type="entry name" value="Rhomboid-like"/>
    <property type="match status" value="1"/>
</dbReference>
<evidence type="ECO:0000256" key="2">
    <source>
        <dbReference type="ARBA" id="ARBA00022692"/>
    </source>
</evidence>
<dbReference type="OrthoDB" id="46411at2759"/>
<dbReference type="GO" id="GO:0004252">
    <property type="term" value="F:serine-type endopeptidase activity"/>
    <property type="evidence" value="ECO:0007669"/>
    <property type="project" value="InterPro"/>
</dbReference>
<evidence type="ECO:0000256" key="1">
    <source>
        <dbReference type="ARBA" id="ARBA00004141"/>
    </source>
</evidence>
<dbReference type="PANTHER" id="PTHR43731">
    <property type="entry name" value="RHOMBOID PROTEASE"/>
    <property type="match status" value="1"/>
</dbReference>
<evidence type="ECO:0000259" key="6">
    <source>
        <dbReference type="Pfam" id="PF01694"/>
    </source>
</evidence>
<name>A0A9W6ZCU4_9STRA</name>
<evidence type="ECO:0000256" key="4">
    <source>
        <dbReference type="ARBA" id="ARBA00023136"/>
    </source>
</evidence>
<dbReference type="Pfam" id="PF01694">
    <property type="entry name" value="Rhomboid"/>
    <property type="match status" value="1"/>
</dbReference>
<feature type="transmembrane region" description="Helical" evidence="5">
    <location>
        <begin position="253"/>
        <end position="272"/>
    </location>
</feature>
<dbReference type="InterPro" id="IPR022764">
    <property type="entry name" value="Peptidase_S54_rhomboid_dom"/>
</dbReference>
<feature type="transmembrane region" description="Helical" evidence="5">
    <location>
        <begin position="125"/>
        <end position="144"/>
    </location>
</feature>
<feature type="transmembrane region" description="Helical" evidence="5">
    <location>
        <begin position="150"/>
        <end position="167"/>
    </location>
</feature>
<organism evidence="7 8">
    <name type="scientific">Triparma laevis f. longispina</name>
    <dbReference type="NCBI Taxonomy" id="1714387"/>
    <lineage>
        <taxon>Eukaryota</taxon>
        <taxon>Sar</taxon>
        <taxon>Stramenopiles</taxon>
        <taxon>Ochrophyta</taxon>
        <taxon>Bolidophyceae</taxon>
        <taxon>Parmales</taxon>
        <taxon>Triparmaceae</taxon>
        <taxon>Triparma</taxon>
    </lineage>
</organism>
<dbReference type="PANTHER" id="PTHR43731:SF26">
    <property type="entry name" value="RHOMBOID-LIKE PROTEIN 10, CHLOROPLASTIC"/>
    <property type="match status" value="1"/>
</dbReference>
<keyword evidence="3 5" id="KW-1133">Transmembrane helix</keyword>
<sequence length="301" mass="33041">MRLCIDTKINNLQLHLTLSTHVPPAPPRSNKYIQKIAPNFGYGSQIQSLLLGGTQIQRLIRVSTGKQMMLSSNGPLHGDLLFQPQLCLTQPHRFLSSSLLHGNLIHLYCNYSTISSIPNFLTPPLYFLTFLISTIFGNLTHWYFSSNPVLGASGGICGLFGCAYYVLQKNGKKRQADAMGKSMLYMLIYGLLSGGRVSNSSHVGGFLSGLGCGYFFGPNFKKEYCSKRAPNRHPLFDKDQGYMNGRRIGQGVLPVYIGYVFLAILGLLAGNANGGGIFPGRVILGFWYSLRFPGLISNTVA</sequence>